<dbReference type="Pfam" id="PF08924">
    <property type="entry name" value="Rv2525c_GlyHyd-like"/>
    <property type="match status" value="1"/>
</dbReference>
<sequence>MAALKSAGVKFVCRYLSHSPSKNLTGQEARKLTDAGIWIVVVWETTAKRALDGRAAGAADAADARAQANACGMPTGRPVYFAVDWDASSGQQGAINNYLDGAASVLGREQVGIYGGYGPVKRALDGGHAVWGWQTYAWSGGKWAGGAQLQQYSNGHTLGGVGVDYDRATKDDYGQWRIGATPEGEDDVALVSSLGTDGTQVIDAGTTTDVKFTIEYTDKHGLHGEDGASVVIAPAAYWVTADAIFELHGLVPGTTLDVSWTRVTDDGTFIDDAWRLTYIADETGVIRDQLGGQFGVDATNRLRLRVYNDGEEPVTVQGCLAKATLLKY</sequence>
<protein>
    <submittedName>
        <fullName evidence="2">Uncharacterized protein DUF1906</fullName>
    </submittedName>
</protein>
<proteinExistence type="predicted"/>
<organism evidence="2 3">
    <name type="scientific">Actinoallomurus bryophytorum</name>
    <dbReference type="NCBI Taxonomy" id="1490222"/>
    <lineage>
        <taxon>Bacteria</taxon>
        <taxon>Bacillati</taxon>
        <taxon>Actinomycetota</taxon>
        <taxon>Actinomycetes</taxon>
        <taxon>Streptosporangiales</taxon>
        <taxon>Thermomonosporaceae</taxon>
        <taxon>Actinoallomurus</taxon>
    </lineage>
</organism>
<accession>A0A543CFQ6</accession>
<dbReference type="Gene3D" id="3.20.20.80">
    <property type="entry name" value="Glycosidases"/>
    <property type="match status" value="1"/>
</dbReference>
<feature type="domain" description="Rv2525c-like glycoside hydrolase-like" evidence="1">
    <location>
        <begin position="2"/>
        <end position="166"/>
    </location>
</feature>
<evidence type="ECO:0000313" key="3">
    <source>
        <dbReference type="Proteomes" id="UP000316096"/>
    </source>
</evidence>
<dbReference type="OrthoDB" id="514320at2"/>
<dbReference type="Proteomes" id="UP000316096">
    <property type="component" value="Unassembled WGS sequence"/>
</dbReference>
<dbReference type="InterPro" id="IPR017853">
    <property type="entry name" value="GH"/>
</dbReference>
<dbReference type="RefSeq" id="WP_141954555.1">
    <property type="nucleotide sequence ID" value="NZ_VFOZ01000001.1"/>
</dbReference>
<dbReference type="SUPFAM" id="SSF51445">
    <property type="entry name" value="(Trans)glycosidases"/>
    <property type="match status" value="1"/>
</dbReference>
<comment type="caution">
    <text evidence="2">The sequence shown here is derived from an EMBL/GenBank/DDBJ whole genome shotgun (WGS) entry which is preliminary data.</text>
</comment>
<dbReference type="EMBL" id="VFOZ01000001">
    <property type="protein sequence ID" value="TQL95935.1"/>
    <property type="molecule type" value="Genomic_DNA"/>
</dbReference>
<reference evidence="2 3" key="1">
    <citation type="submission" date="2019-06" db="EMBL/GenBank/DDBJ databases">
        <title>Sequencing the genomes of 1000 actinobacteria strains.</title>
        <authorList>
            <person name="Klenk H.-P."/>
        </authorList>
    </citation>
    <scope>NUCLEOTIDE SEQUENCE [LARGE SCALE GENOMIC DNA]</scope>
    <source>
        <strain evidence="2 3">DSM 102200</strain>
    </source>
</reference>
<dbReference type="AlphaFoldDB" id="A0A543CFQ6"/>
<evidence type="ECO:0000259" key="1">
    <source>
        <dbReference type="Pfam" id="PF08924"/>
    </source>
</evidence>
<evidence type="ECO:0000313" key="2">
    <source>
        <dbReference type="EMBL" id="TQL95935.1"/>
    </source>
</evidence>
<dbReference type="InterPro" id="IPR015020">
    <property type="entry name" value="Rv2525c-like_Glyco_Hydro-like"/>
</dbReference>
<name>A0A543CFQ6_9ACTN</name>
<gene>
    <name evidence="2" type="ORF">FB559_1447</name>
</gene>
<keyword evidence="3" id="KW-1185">Reference proteome</keyword>